<reference evidence="3" key="1">
    <citation type="journal article" date="2006" name="Proc. Natl. Acad. Sci. U.S.A.">
        <title>Genome analysis of the smallest free-living eukaryote Ostreococcus tauri unveils many unique features.</title>
        <authorList>
            <person name="Derelle E."/>
            <person name="Ferraz C."/>
            <person name="Rombauts S."/>
            <person name="Rouze P."/>
            <person name="Worden A.Z."/>
            <person name="Robbens S."/>
            <person name="Partensky F."/>
            <person name="Degroeve S."/>
            <person name="Echeynie S."/>
            <person name="Cooke R."/>
            <person name="Saeys Y."/>
            <person name="Wuyts J."/>
            <person name="Jabbari K."/>
            <person name="Bowler C."/>
            <person name="Panaud O."/>
            <person name="Piegu B."/>
            <person name="Ball S.G."/>
            <person name="Ral J.-P."/>
            <person name="Bouget F.-Y."/>
            <person name="Piganeau G."/>
            <person name="De Baets B."/>
            <person name="Picard A."/>
            <person name="Delseny M."/>
            <person name="Demaille J."/>
            <person name="Van de Peer Y."/>
            <person name="Moreau H."/>
        </authorList>
    </citation>
    <scope>NUCLEOTIDE SEQUENCE [LARGE SCALE GENOMIC DNA]</scope>
    <source>
        <strain evidence="3">OTTH 0595 / CCAP 157/2 / RCC745</strain>
    </source>
</reference>
<dbReference type="GeneID" id="9830955"/>
<sequence>MDANASDGTGNPSNHRNVTSSMPKIKLRVNVPDRDDALDEEGFNRQVGRRAERGALDEHRGPVRSRSTVRDPESRSMSELGASMSLGEECDGEEVGTGAHGGSFASPTMTKRRGERACGARSGPTSSTTSGGDGTPMSIERTASPASKRARIGDDWVEDEVHPSKVWGTPGSGGRMMSEVMASSMWRSLSVDEHQSSYAIGDSTWASTSMSTSPSMNGSERSLLKRTLSGTYSNHPAVGMDASMLPPGGLPGGVVSGGSGGGSGGGGACIAKSPTGESAMTFNYGKANGVNGGGAAELFHGSLPPSSPSDPSPLHDLRKAALMRSRLLKASSSASLPPRSPIATATDPHVPVRVENGLDKNCGSM</sequence>
<evidence type="ECO:0000313" key="2">
    <source>
        <dbReference type="EMBL" id="CEG00348.1"/>
    </source>
</evidence>
<dbReference type="RefSeq" id="XP_003083584.2">
    <property type="nucleotide sequence ID" value="XM_003083536.2"/>
</dbReference>
<feature type="compositionally biased region" description="Basic and acidic residues" evidence="1">
    <location>
        <begin position="49"/>
        <end position="61"/>
    </location>
</feature>
<feature type="compositionally biased region" description="Polar residues" evidence="1">
    <location>
        <begin position="1"/>
        <end position="22"/>
    </location>
</feature>
<gene>
    <name evidence="2" type="ORF">OT_ostta16g01355</name>
</gene>
<dbReference type="Proteomes" id="UP000009170">
    <property type="component" value="Unassembled WGS sequence"/>
</dbReference>
<evidence type="ECO:0000256" key="1">
    <source>
        <dbReference type="SAM" id="MobiDB-lite"/>
    </source>
</evidence>
<dbReference type="KEGG" id="ota:OT_ostta16g01355"/>
<protein>
    <submittedName>
        <fullName evidence="2">Unnamed product</fullName>
    </submittedName>
</protein>
<feature type="region of interest" description="Disordered" evidence="1">
    <location>
        <begin position="1"/>
        <end position="155"/>
    </location>
</feature>
<reference evidence="2 3" key="2">
    <citation type="journal article" date="2014" name="BMC Genomics">
        <title>An improved genome of the model marine alga Ostreococcus tauri unfolds by assessing Illumina de novo assemblies.</title>
        <authorList>
            <person name="Blanc-Mathieu R."/>
            <person name="Verhelst B."/>
            <person name="Derelle E."/>
            <person name="Rombauts S."/>
            <person name="Bouget F.Y."/>
            <person name="Carre I."/>
            <person name="Chateau A."/>
            <person name="Eyre-Walker A."/>
            <person name="Grimsley N."/>
            <person name="Moreau H."/>
            <person name="Piegu B."/>
            <person name="Rivals E."/>
            <person name="Schackwitz W."/>
            <person name="Van de Peer Y."/>
            <person name="Piganeau G."/>
        </authorList>
    </citation>
    <scope>NUCLEOTIDE SEQUENCE [LARGE SCALE GENOMIC DNA]</scope>
    <source>
        <strain evidence="3">OTTH 0595 / CCAP 157/2 / RCC745</strain>
    </source>
</reference>
<dbReference type="AlphaFoldDB" id="A0A098E5M0"/>
<organism evidence="2 3">
    <name type="scientific">Ostreococcus tauri</name>
    <name type="common">Marine green alga</name>
    <dbReference type="NCBI Taxonomy" id="70448"/>
    <lineage>
        <taxon>Eukaryota</taxon>
        <taxon>Viridiplantae</taxon>
        <taxon>Chlorophyta</taxon>
        <taxon>Mamiellophyceae</taxon>
        <taxon>Mamiellales</taxon>
        <taxon>Bathycoccaceae</taxon>
        <taxon>Ostreococcus</taxon>
    </lineage>
</organism>
<evidence type="ECO:0000313" key="3">
    <source>
        <dbReference type="Proteomes" id="UP000009170"/>
    </source>
</evidence>
<name>A0A098E5M0_OSTTA</name>
<dbReference type="OrthoDB" id="10670465at2759"/>
<keyword evidence="3" id="KW-1185">Reference proteome</keyword>
<dbReference type="InParanoid" id="A0A098E5M0"/>
<dbReference type="EMBL" id="CAID01000016">
    <property type="protein sequence ID" value="CEG00348.1"/>
    <property type="molecule type" value="Genomic_DNA"/>
</dbReference>
<accession>A0A098E5M0</accession>
<proteinExistence type="predicted"/>
<comment type="caution">
    <text evidence="2">The sequence shown here is derived from an EMBL/GenBank/DDBJ whole genome shotgun (WGS) entry which is preliminary data.</text>
</comment>
<feature type="region of interest" description="Disordered" evidence="1">
    <location>
        <begin position="329"/>
        <end position="365"/>
    </location>
</feature>